<dbReference type="Gene3D" id="3.30.420.40">
    <property type="match status" value="1"/>
</dbReference>
<reference evidence="4" key="1">
    <citation type="journal article" date="2019" name="Int. J. Syst. Evol. Microbiol.">
        <title>The Global Catalogue of Microorganisms (GCM) 10K type strain sequencing project: providing services to taxonomists for standard genome sequencing and annotation.</title>
        <authorList>
            <consortium name="The Broad Institute Genomics Platform"/>
            <consortium name="The Broad Institute Genome Sequencing Center for Infectious Disease"/>
            <person name="Wu L."/>
            <person name="Ma J."/>
        </authorList>
    </citation>
    <scope>NUCLEOTIDE SEQUENCE [LARGE SCALE GENOMIC DNA]</scope>
    <source>
        <strain evidence="4">CECT 7649</strain>
    </source>
</reference>
<dbReference type="Pfam" id="PF01869">
    <property type="entry name" value="BcrAD_BadFG"/>
    <property type="match status" value="1"/>
</dbReference>
<name>A0ABW2PJ12_9ACTN</name>
<feature type="compositionally biased region" description="Low complexity" evidence="1">
    <location>
        <begin position="209"/>
        <end position="252"/>
    </location>
</feature>
<dbReference type="RefSeq" id="WP_380832447.1">
    <property type="nucleotide sequence ID" value="NZ_JBHTCG010000062.1"/>
</dbReference>
<dbReference type="PANTHER" id="PTHR43190">
    <property type="entry name" value="N-ACETYL-D-GLUCOSAMINE KINASE"/>
    <property type="match status" value="1"/>
</dbReference>
<dbReference type="InterPro" id="IPR043129">
    <property type="entry name" value="ATPase_NBD"/>
</dbReference>
<proteinExistence type="predicted"/>
<feature type="non-terminal residue" evidence="3">
    <location>
        <position position="397"/>
    </location>
</feature>
<dbReference type="InterPro" id="IPR002731">
    <property type="entry name" value="ATPase_BadF"/>
</dbReference>
<dbReference type="InterPro" id="IPR052519">
    <property type="entry name" value="Euk-type_GlcNAc_Kinase"/>
</dbReference>
<protein>
    <submittedName>
        <fullName evidence="3">BadF/BadG/BcrA/BcrD ATPase family protein</fullName>
    </submittedName>
</protein>
<dbReference type="SUPFAM" id="SSF53067">
    <property type="entry name" value="Actin-like ATPase domain"/>
    <property type="match status" value="1"/>
</dbReference>
<feature type="region of interest" description="Disordered" evidence="1">
    <location>
        <begin position="200"/>
        <end position="252"/>
    </location>
</feature>
<feature type="domain" description="ATPase BadF/BadG/BcrA/BcrD type" evidence="2">
    <location>
        <begin position="9"/>
        <end position="182"/>
    </location>
</feature>
<accession>A0ABW2PJ12</accession>
<evidence type="ECO:0000313" key="4">
    <source>
        <dbReference type="Proteomes" id="UP001596496"/>
    </source>
</evidence>
<gene>
    <name evidence="3" type="ORF">ACFQSB_39545</name>
</gene>
<keyword evidence="4" id="KW-1185">Reference proteome</keyword>
<evidence type="ECO:0000256" key="1">
    <source>
        <dbReference type="SAM" id="MobiDB-lite"/>
    </source>
</evidence>
<organism evidence="3 4">
    <name type="scientific">Sphaerisporangium rhizosphaerae</name>
    <dbReference type="NCBI Taxonomy" id="2269375"/>
    <lineage>
        <taxon>Bacteria</taxon>
        <taxon>Bacillati</taxon>
        <taxon>Actinomycetota</taxon>
        <taxon>Actinomycetes</taxon>
        <taxon>Streptosporangiales</taxon>
        <taxon>Streptosporangiaceae</taxon>
        <taxon>Sphaerisporangium</taxon>
    </lineage>
</organism>
<evidence type="ECO:0000259" key="2">
    <source>
        <dbReference type="Pfam" id="PF01869"/>
    </source>
</evidence>
<dbReference type="EMBL" id="JBHTCG010000062">
    <property type="protein sequence ID" value="MFC7388356.1"/>
    <property type="molecule type" value="Genomic_DNA"/>
</dbReference>
<comment type="caution">
    <text evidence="3">The sequence shown here is derived from an EMBL/GenBank/DDBJ whole genome shotgun (WGS) entry which is preliminary data.</text>
</comment>
<dbReference type="Proteomes" id="UP001596496">
    <property type="component" value="Unassembled WGS sequence"/>
</dbReference>
<dbReference type="PANTHER" id="PTHR43190:SF3">
    <property type="entry name" value="N-ACETYL-D-GLUCOSAMINE KINASE"/>
    <property type="match status" value="1"/>
</dbReference>
<sequence length="397" mass="39318">MRSAEPLVVGVDGGGTSTRCLVATFSGEIVGRGRAGGANPRSARDPGGNLARALTEALSQIGPRFGPGDVAGGVFGLAGASEAGRRQADAISQDAWHGAGLPGRPVIVPDILVAFAGATPAPSGNVIIAGTGAVAAHVEDRRMVRRCDGYGWLLGDEGSGVWIGRRAVQAALAAIDGRGRPTVLTSLIVPTLREPLPASGVTAHEDAATARPAGPGAPASTGEASPATTPTGEVSPAPAPTGGSSPAPRADAPQADALQANGLQANGLQADGLQADDLRREALTQAIIAVVYDGEPARLGRLSPVVEAAAREGDQVALAIVDDAARRLVATLAAVGEGDPGLPVVLAGSLLTHPTLVAERVRRSLLGRPVVLARDGAAGSAAPALRAALPAGAAAQA</sequence>
<evidence type="ECO:0000313" key="3">
    <source>
        <dbReference type="EMBL" id="MFC7388356.1"/>
    </source>
</evidence>